<dbReference type="EMBL" id="JAUKUA010000009">
    <property type="protein sequence ID" value="KAK0702298.1"/>
    <property type="molecule type" value="Genomic_DNA"/>
</dbReference>
<protein>
    <submittedName>
        <fullName evidence="2">Short-chain dehydrogenase/reductase family protein</fullName>
    </submittedName>
</protein>
<reference evidence="2" key="1">
    <citation type="submission" date="2023-06" db="EMBL/GenBank/DDBJ databases">
        <title>Genome-scale phylogeny and comparative genomics of the fungal order Sordariales.</title>
        <authorList>
            <consortium name="Lawrence Berkeley National Laboratory"/>
            <person name="Hensen N."/>
            <person name="Bonometti L."/>
            <person name="Westerberg I."/>
            <person name="Brannstrom I.O."/>
            <person name="Guillou S."/>
            <person name="Cros-Aarteil S."/>
            <person name="Calhoun S."/>
            <person name="Haridas S."/>
            <person name="Kuo A."/>
            <person name="Mondo S."/>
            <person name="Pangilinan J."/>
            <person name="Riley R."/>
            <person name="Labutti K."/>
            <person name="Andreopoulos B."/>
            <person name="Lipzen A."/>
            <person name="Chen C."/>
            <person name="Yanf M."/>
            <person name="Daum C."/>
            <person name="Ng V."/>
            <person name="Clum A."/>
            <person name="Steindorff A."/>
            <person name="Ohm R."/>
            <person name="Martin F."/>
            <person name="Silar P."/>
            <person name="Natvig D."/>
            <person name="Lalanne C."/>
            <person name="Gautier V."/>
            <person name="Ament-Velasquez S.L."/>
            <person name="Kruys A."/>
            <person name="Hutchinson M.I."/>
            <person name="Powell A.J."/>
            <person name="Barry K."/>
            <person name="Miller A.N."/>
            <person name="Grigoriev I.V."/>
            <person name="Debuchy R."/>
            <person name="Gladieux P."/>
            <person name="Thoren M.H."/>
            <person name="Johannesson H."/>
        </authorList>
    </citation>
    <scope>NUCLEOTIDE SEQUENCE</scope>
    <source>
        <strain evidence="2">SMH4607-1</strain>
    </source>
</reference>
<organism evidence="2 3">
    <name type="scientific">Lasiosphaeris hirsuta</name>
    <dbReference type="NCBI Taxonomy" id="260670"/>
    <lineage>
        <taxon>Eukaryota</taxon>
        <taxon>Fungi</taxon>
        <taxon>Dikarya</taxon>
        <taxon>Ascomycota</taxon>
        <taxon>Pezizomycotina</taxon>
        <taxon>Sordariomycetes</taxon>
        <taxon>Sordariomycetidae</taxon>
        <taxon>Sordariales</taxon>
        <taxon>Lasiosphaeriaceae</taxon>
        <taxon>Lasiosphaeris</taxon>
    </lineage>
</organism>
<comment type="caution">
    <text evidence="2">The sequence shown here is derived from an EMBL/GenBank/DDBJ whole genome shotgun (WGS) entry which is preliminary data.</text>
</comment>
<dbReference type="InterPro" id="IPR002347">
    <property type="entry name" value="SDR_fam"/>
</dbReference>
<dbReference type="SUPFAM" id="SSF51735">
    <property type="entry name" value="NAD(P)-binding Rossmann-fold domains"/>
    <property type="match status" value="1"/>
</dbReference>
<dbReference type="GO" id="GO:0016491">
    <property type="term" value="F:oxidoreductase activity"/>
    <property type="evidence" value="ECO:0007669"/>
    <property type="project" value="UniProtKB-KW"/>
</dbReference>
<dbReference type="AlphaFoldDB" id="A0AA39ZRK1"/>
<evidence type="ECO:0000256" key="1">
    <source>
        <dbReference type="ARBA" id="ARBA00023002"/>
    </source>
</evidence>
<keyword evidence="3" id="KW-1185">Reference proteome</keyword>
<dbReference type="PRINTS" id="PR00081">
    <property type="entry name" value="GDHRDH"/>
</dbReference>
<gene>
    <name evidence="2" type="ORF">B0H67DRAFT_595461</name>
</gene>
<dbReference type="PANTHER" id="PTHR43157:SF61">
    <property type="entry name" value="DEHYDROGENASE_REDUCTASE FAMILY PROTEIN, PUTATIVE (AFU_ORTHOLOGUE AFUA_3G01250)-RELATED"/>
    <property type="match status" value="1"/>
</dbReference>
<dbReference type="PANTHER" id="PTHR43157">
    <property type="entry name" value="PHOSPHATIDYLINOSITOL-GLYCAN BIOSYNTHESIS CLASS F PROTEIN-RELATED"/>
    <property type="match status" value="1"/>
</dbReference>
<evidence type="ECO:0000313" key="2">
    <source>
        <dbReference type="EMBL" id="KAK0702298.1"/>
    </source>
</evidence>
<keyword evidence="1" id="KW-0560">Oxidoreductase</keyword>
<dbReference type="InterPro" id="IPR036291">
    <property type="entry name" value="NAD(P)-bd_dom_sf"/>
</dbReference>
<accession>A0AA39ZRK1</accession>
<sequence length="332" mass="35600">MAQEALIQRLNLPLLISRESCAGGTYIVTGANTGLGFEAAKHLVAIGAEKVIMGVRNLQAGQEAKAKIEAATNIFGVADVWHLDLSSYDSVKAFAAKAVAQLSRIDALIENAAVAPGQRIVAEGHVSAVTVNVLSTFLLAVLLLPKMSRSSQEHNILPHIVIVTSRVSFDFRADWDRIKGDPLAGIDEELMPFKTYPLSKLLEVLVARHLSGILSVSRTGVVINLVCPGLCTTELDRTAPQTFRDDLAARRAEYGRTAEDGSRTLLHAAVAGEKSHGCLLHSCEIAEDAVPDWVTSEDGKLSQKRTWDIVAAELNAAAPGAVESFLNVQLHV</sequence>
<dbReference type="Pfam" id="PF00106">
    <property type="entry name" value="adh_short"/>
    <property type="match status" value="1"/>
</dbReference>
<proteinExistence type="predicted"/>
<evidence type="ECO:0000313" key="3">
    <source>
        <dbReference type="Proteomes" id="UP001172102"/>
    </source>
</evidence>
<dbReference type="Gene3D" id="3.40.50.720">
    <property type="entry name" value="NAD(P)-binding Rossmann-like Domain"/>
    <property type="match status" value="1"/>
</dbReference>
<dbReference type="Proteomes" id="UP001172102">
    <property type="component" value="Unassembled WGS sequence"/>
</dbReference>
<name>A0AA39ZRK1_9PEZI</name>